<feature type="region of interest" description="Disordered" evidence="1">
    <location>
        <begin position="163"/>
        <end position="183"/>
    </location>
</feature>
<gene>
    <name evidence="2" type="ORF">B0T11DRAFT_274072</name>
</gene>
<feature type="region of interest" description="Disordered" evidence="1">
    <location>
        <begin position="100"/>
        <end position="124"/>
    </location>
</feature>
<name>A0A8K0TJN7_9PEZI</name>
<comment type="caution">
    <text evidence="2">The sequence shown here is derived from an EMBL/GenBank/DDBJ whole genome shotgun (WGS) entry which is preliminary data.</text>
</comment>
<organism evidence="2 3">
    <name type="scientific">Plectosphaerella cucumerina</name>
    <dbReference type="NCBI Taxonomy" id="40658"/>
    <lineage>
        <taxon>Eukaryota</taxon>
        <taxon>Fungi</taxon>
        <taxon>Dikarya</taxon>
        <taxon>Ascomycota</taxon>
        <taxon>Pezizomycotina</taxon>
        <taxon>Sordariomycetes</taxon>
        <taxon>Hypocreomycetidae</taxon>
        <taxon>Glomerellales</taxon>
        <taxon>Plectosphaerellaceae</taxon>
        <taxon>Plectosphaerella</taxon>
    </lineage>
</organism>
<dbReference type="AlphaFoldDB" id="A0A8K0TJN7"/>
<evidence type="ECO:0000313" key="3">
    <source>
        <dbReference type="Proteomes" id="UP000813385"/>
    </source>
</evidence>
<evidence type="ECO:0000256" key="1">
    <source>
        <dbReference type="SAM" id="MobiDB-lite"/>
    </source>
</evidence>
<sequence>MSSEVSGGNMKAFSCVIRGCVELCGYGDREPAATAVMAGVSASGQRGARRAANHDVPGNCFTDGGCVTCYGSLRASAPMDGCHSQSMILRGVYSGLSVATTRRPKPSPVIRQSTASRKPPPVCSRMRSAEGAQQVMRMSWGLAHDKKSWWFLHQERGLSILRPVDPDRDHSSSTCKPGQHGVARRVSELIHDQSGERRFSATACRVEAGRA</sequence>
<reference evidence="2" key="1">
    <citation type="journal article" date="2021" name="Nat. Commun.">
        <title>Genetic determinants of endophytism in the Arabidopsis root mycobiome.</title>
        <authorList>
            <person name="Mesny F."/>
            <person name="Miyauchi S."/>
            <person name="Thiergart T."/>
            <person name="Pickel B."/>
            <person name="Atanasova L."/>
            <person name="Karlsson M."/>
            <person name="Huettel B."/>
            <person name="Barry K.W."/>
            <person name="Haridas S."/>
            <person name="Chen C."/>
            <person name="Bauer D."/>
            <person name="Andreopoulos W."/>
            <person name="Pangilinan J."/>
            <person name="LaButti K."/>
            <person name="Riley R."/>
            <person name="Lipzen A."/>
            <person name="Clum A."/>
            <person name="Drula E."/>
            <person name="Henrissat B."/>
            <person name="Kohler A."/>
            <person name="Grigoriev I.V."/>
            <person name="Martin F.M."/>
            <person name="Hacquard S."/>
        </authorList>
    </citation>
    <scope>NUCLEOTIDE SEQUENCE</scope>
    <source>
        <strain evidence="2">MPI-CAGE-AT-0016</strain>
    </source>
</reference>
<accession>A0A8K0TJN7</accession>
<keyword evidence="3" id="KW-1185">Reference proteome</keyword>
<evidence type="ECO:0000313" key="2">
    <source>
        <dbReference type="EMBL" id="KAH7366776.1"/>
    </source>
</evidence>
<protein>
    <submittedName>
        <fullName evidence="2">Uncharacterized protein</fullName>
    </submittedName>
</protein>
<proteinExistence type="predicted"/>
<dbReference type="Proteomes" id="UP000813385">
    <property type="component" value="Unassembled WGS sequence"/>
</dbReference>
<dbReference type="EMBL" id="JAGPXD010000002">
    <property type="protein sequence ID" value="KAH7366776.1"/>
    <property type="molecule type" value="Genomic_DNA"/>
</dbReference>